<protein>
    <submittedName>
        <fullName evidence="1">Protein RDM1</fullName>
    </submittedName>
</protein>
<dbReference type="InterPro" id="IPR036319">
    <property type="entry name" value="RDM1_sf"/>
</dbReference>
<dbReference type="AlphaFoldDB" id="A0A438JY65"/>
<proteinExistence type="predicted"/>
<dbReference type="Gene3D" id="1.20.120.690">
    <property type="entry name" value="RDM1 protein domain"/>
    <property type="match status" value="1"/>
</dbReference>
<evidence type="ECO:0000313" key="2">
    <source>
        <dbReference type="Proteomes" id="UP000288805"/>
    </source>
</evidence>
<dbReference type="SUPFAM" id="SSF109920">
    <property type="entry name" value="Hypothetical protein At3g22680"/>
    <property type="match status" value="1"/>
</dbReference>
<gene>
    <name evidence="1" type="primary">RDM1_1</name>
    <name evidence="1" type="ORF">CK203_010230</name>
</gene>
<organism evidence="1 2">
    <name type="scientific">Vitis vinifera</name>
    <name type="common">Grape</name>
    <dbReference type="NCBI Taxonomy" id="29760"/>
    <lineage>
        <taxon>Eukaryota</taxon>
        <taxon>Viridiplantae</taxon>
        <taxon>Streptophyta</taxon>
        <taxon>Embryophyta</taxon>
        <taxon>Tracheophyta</taxon>
        <taxon>Spermatophyta</taxon>
        <taxon>Magnoliopsida</taxon>
        <taxon>eudicotyledons</taxon>
        <taxon>Gunneridae</taxon>
        <taxon>Pentapetalae</taxon>
        <taxon>rosids</taxon>
        <taxon>Vitales</taxon>
        <taxon>Vitaceae</taxon>
        <taxon>Viteae</taxon>
        <taxon>Vitis</taxon>
    </lineage>
</organism>
<comment type="caution">
    <text evidence="1">The sequence shown here is derived from an EMBL/GenBank/DDBJ whole genome shotgun (WGS) entry which is preliminary data.</text>
</comment>
<dbReference type="PANTHER" id="PTHR36366">
    <property type="entry name" value="PROTEIN RDM1"/>
    <property type="match status" value="1"/>
</dbReference>
<dbReference type="EMBL" id="QGNW01000023">
    <property type="protein sequence ID" value="RVX13910.1"/>
    <property type="molecule type" value="Genomic_DNA"/>
</dbReference>
<accession>A0A438JY65</accession>
<dbReference type="Pfam" id="PF09187">
    <property type="entry name" value="RdDM_RDM1"/>
    <property type="match status" value="1"/>
</dbReference>
<sequence>MSGLLSVDACYGLKITLIAELCAVLRPYANAYQQYMKQLPIPSKHCETHIPNITWRELGNSMKQLYGQPLHYLTNLMLQRWDDSRIGSENEHKPMHSIIEPSVAESTIWVVEEFHRRSTSTQHVATLWINDPKYSAFIDPIPHTGGCSDAKSAENTDSCII</sequence>
<dbReference type="Proteomes" id="UP000288805">
    <property type="component" value="Unassembled WGS sequence"/>
</dbReference>
<dbReference type="InterPro" id="IPR015270">
    <property type="entry name" value="RDM1_plant"/>
</dbReference>
<dbReference type="GO" id="GO:0005634">
    <property type="term" value="C:nucleus"/>
    <property type="evidence" value="ECO:0007669"/>
    <property type="project" value="InterPro"/>
</dbReference>
<name>A0A438JY65_VITVI</name>
<dbReference type="GO" id="GO:0080188">
    <property type="term" value="P:gene silencing by siRNA-directed DNA methylation"/>
    <property type="evidence" value="ECO:0007669"/>
    <property type="project" value="InterPro"/>
</dbReference>
<dbReference type="PANTHER" id="PTHR36366:SF3">
    <property type="entry name" value="PROTEIN RDM1"/>
    <property type="match status" value="1"/>
</dbReference>
<evidence type="ECO:0000313" key="1">
    <source>
        <dbReference type="EMBL" id="RVX13910.1"/>
    </source>
</evidence>
<reference evidence="1 2" key="1">
    <citation type="journal article" date="2018" name="PLoS Genet.">
        <title>Population sequencing reveals clonal diversity and ancestral inbreeding in the grapevine cultivar Chardonnay.</title>
        <authorList>
            <person name="Roach M.J."/>
            <person name="Johnson D.L."/>
            <person name="Bohlmann J."/>
            <person name="van Vuuren H.J."/>
            <person name="Jones S.J."/>
            <person name="Pretorius I.S."/>
            <person name="Schmidt S.A."/>
            <person name="Borneman A.R."/>
        </authorList>
    </citation>
    <scope>NUCLEOTIDE SEQUENCE [LARGE SCALE GENOMIC DNA]</scope>
    <source>
        <strain evidence="2">cv. Chardonnay</strain>
        <tissue evidence="1">Leaf</tissue>
    </source>
</reference>